<dbReference type="PANTHER" id="PTHR30255">
    <property type="entry name" value="SINGLE-STRANDED-DNA-SPECIFIC EXONUCLEASE RECJ"/>
    <property type="match status" value="1"/>
</dbReference>
<evidence type="ECO:0000259" key="8">
    <source>
        <dbReference type="Pfam" id="PF17768"/>
    </source>
</evidence>
<dbReference type="InterPro" id="IPR051673">
    <property type="entry name" value="SSDNA_exonuclease_RecJ"/>
</dbReference>
<evidence type="ECO:0000256" key="4">
    <source>
        <dbReference type="ARBA" id="ARBA00022801"/>
    </source>
</evidence>
<dbReference type="GO" id="GO:0003676">
    <property type="term" value="F:nucleic acid binding"/>
    <property type="evidence" value="ECO:0007669"/>
    <property type="project" value="InterPro"/>
</dbReference>
<dbReference type="AlphaFoldDB" id="A0A378NTC0"/>
<dbReference type="EMBL" id="UGPP01000001">
    <property type="protein sequence ID" value="STY71097.1"/>
    <property type="molecule type" value="Genomic_DNA"/>
</dbReference>
<keyword evidence="4 9" id="KW-0378">Hydrolase</keyword>
<evidence type="ECO:0000313" key="9">
    <source>
        <dbReference type="EMBL" id="STY71097.1"/>
    </source>
</evidence>
<dbReference type="Pfam" id="PF02272">
    <property type="entry name" value="DHHA1"/>
    <property type="match status" value="1"/>
</dbReference>
<dbReference type="Pfam" id="PF17768">
    <property type="entry name" value="RecJ_OB"/>
    <property type="match status" value="1"/>
</dbReference>
<proteinExistence type="inferred from homology"/>
<name>A0A378NTC0_9FIRM</name>
<dbReference type="Pfam" id="PF01368">
    <property type="entry name" value="DHH"/>
    <property type="match status" value="1"/>
</dbReference>
<dbReference type="GO" id="GO:0004527">
    <property type="term" value="F:exonuclease activity"/>
    <property type="evidence" value="ECO:0007669"/>
    <property type="project" value="UniProtKB-KW"/>
</dbReference>
<dbReference type="InterPro" id="IPR041122">
    <property type="entry name" value="RecJ_OB"/>
</dbReference>
<dbReference type="PANTHER" id="PTHR30255:SF2">
    <property type="entry name" value="SINGLE-STRANDED-DNA-SPECIFIC EXONUCLEASE RECJ"/>
    <property type="match status" value="1"/>
</dbReference>
<evidence type="ECO:0000256" key="3">
    <source>
        <dbReference type="ARBA" id="ARBA00022722"/>
    </source>
</evidence>
<keyword evidence="5 9" id="KW-0269">Exonuclease</keyword>
<dbReference type="Gene3D" id="3.10.310.30">
    <property type="match status" value="1"/>
</dbReference>
<dbReference type="InterPro" id="IPR003156">
    <property type="entry name" value="DHHA1_dom"/>
</dbReference>
<gene>
    <name evidence="9" type="primary">recJ_1</name>
    <name evidence="9" type="ORF">NCTC10571_01249</name>
</gene>
<sequence>MNWNILKTNPLLACTYSKKLNVGTLLSKVLINRNINLEDANDILNCPDKLFEDPNLIYGADNVAQEIINNINSNNDIYIFADYDVDGLTSGYVMTDFLRSICNNKIEIYYPNRSEGYGLSIDFCQKLIDHYKNKQNNVTVITVDNGITKVEEVKLLKQNNINVIITDHHEPSNILPETIICDAFIDKNSNGKHLCGAAIAWKICYLIAEKLNKLNLIEHYLPYIALATVADVMPITKENMAIINKGLRILNDKNYSSNLKFLANKLGLKTITSKDLAWNIAPKINSCSRMDRLDIAEALFFFDDIIKNKYDDVTIDDICLYIIELDEQRKSLVKKAIKEADSVNYNNDKVCIFDSSKYNSGIAGIIAGKLTEKYNKPAIVVTKDKDGIYKGSVRSVSGLNMYELLLKEKESNNIIDCGGHAEAAGLSFKENQINNLKSSLNLTIDDSIVEIEDSIDIDSYINLIDINNNNLYEINSIPYDKNNFKSPIFCLRMLYVIKTKTSSNNSNNICFTFKDRNNVVRDYWGWGIGEMYTNIGSPKQVDVIGRLDYGFGNNANKATFIIIDIKKGENNVRIRN</sequence>
<feature type="domain" description="RecJ OB" evidence="8">
    <location>
        <begin position="457"/>
        <end position="563"/>
    </location>
</feature>
<comment type="similarity">
    <text evidence="1">Belongs to the RecJ family.</text>
</comment>
<accession>A0A378NTC0</accession>
<evidence type="ECO:0000256" key="5">
    <source>
        <dbReference type="ARBA" id="ARBA00022839"/>
    </source>
</evidence>
<organism evidence="9 10">
    <name type="scientific">Megamonas hypermegale</name>
    <dbReference type="NCBI Taxonomy" id="158847"/>
    <lineage>
        <taxon>Bacteria</taxon>
        <taxon>Bacillati</taxon>
        <taxon>Bacillota</taxon>
        <taxon>Negativicutes</taxon>
        <taxon>Selenomonadales</taxon>
        <taxon>Selenomonadaceae</taxon>
        <taxon>Megamonas</taxon>
    </lineage>
</organism>
<keyword evidence="3" id="KW-0540">Nuclease</keyword>
<evidence type="ECO:0000256" key="1">
    <source>
        <dbReference type="ARBA" id="ARBA00005915"/>
    </source>
</evidence>
<evidence type="ECO:0000259" key="6">
    <source>
        <dbReference type="Pfam" id="PF01368"/>
    </source>
</evidence>
<evidence type="ECO:0000256" key="2">
    <source>
        <dbReference type="ARBA" id="ARBA00019841"/>
    </source>
</evidence>
<feature type="domain" description="DDH" evidence="6">
    <location>
        <begin position="77"/>
        <end position="228"/>
    </location>
</feature>
<evidence type="ECO:0000259" key="7">
    <source>
        <dbReference type="Pfam" id="PF02272"/>
    </source>
</evidence>
<reference evidence="9 10" key="1">
    <citation type="submission" date="2018-06" db="EMBL/GenBank/DDBJ databases">
        <authorList>
            <consortium name="Pathogen Informatics"/>
            <person name="Doyle S."/>
        </authorList>
    </citation>
    <scope>NUCLEOTIDE SEQUENCE [LARGE SCALE GENOMIC DNA]</scope>
    <source>
        <strain evidence="9 10">NCTC10571</strain>
    </source>
</reference>
<feature type="domain" description="DHHA1" evidence="7">
    <location>
        <begin position="348"/>
        <end position="442"/>
    </location>
</feature>
<dbReference type="SUPFAM" id="SSF64182">
    <property type="entry name" value="DHH phosphoesterases"/>
    <property type="match status" value="1"/>
</dbReference>
<protein>
    <recommendedName>
        <fullName evidence="2">Single-stranded-DNA-specific exonuclease RecJ</fullName>
    </recommendedName>
</protein>
<evidence type="ECO:0000313" key="10">
    <source>
        <dbReference type="Proteomes" id="UP000255234"/>
    </source>
</evidence>
<dbReference type="InterPro" id="IPR001667">
    <property type="entry name" value="DDH_dom"/>
</dbReference>
<dbReference type="Gene3D" id="3.90.1640.30">
    <property type="match status" value="1"/>
</dbReference>
<dbReference type="RefSeq" id="WP_115151474.1">
    <property type="nucleotide sequence ID" value="NZ_UGPP01000001.1"/>
</dbReference>
<dbReference type="InterPro" id="IPR038763">
    <property type="entry name" value="DHH_sf"/>
</dbReference>
<dbReference type="Proteomes" id="UP000255234">
    <property type="component" value="Unassembled WGS sequence"/>
</dbReference>